<evidence type="ECO:0000313" key="2">
    <source>
        <dbReference type="EMBL" id="TRZ12293.1"/>
    </source>
</evidence>
<accession>A0A8K1G632</accession>
<dbReference type="Proteomes" id="UP000796761">
    <property type="component" value="Unassembled WGS sequence"/>
</dbReference>
<protein>
    <submittedName>
        <fullName evidence="2">Uncharacterized protein</fullName>
    </submittedName>
</protein>
<dbReference type="EMBL" id="SWJQ01000603">
    <property type="protein sequence ID" value="TRZ12293.1"/>
    <property type="molecule type" value="Genomic_DNA"/>
</dbReference>
<proteinExistence type="predicted"/>
<organism evidence="2 3">
    <name type="scientific">Zosterops borbonicus</name>
    <dbReference type="NCBI Taxonomy" id="364589"/>
    <lineage>
        <taxon>Eukaryota</taxon>
        <taxon>Metazoa</taxon>
        <taxon>Chordata</taxon>
        <taxon>Craniata</taxon>
        <taxon>Vertebrata</taxon>
        <taxon>Euteleostomi</taxon>
        <taxon>Archelosauria</taxon>
        <taxon>Archosauria</taxon>
        <taxon>Dinosauria</taxon>
        <taxon>Saurischia</taxon>
        <taxon>Theropoda</taxon>
        <taxon>Coelurosauria</taxon>
        <taxon>Aves</taxon>
        <taxon>Neognathae</taxon>
        <taxon>Neoaves</taxon>
        <taxon>Telluraves</taxon>
        <taxon>Australaves</taxon>
        <taxon>Passeriformes</taxon>
        <taxon>Sylvioidea</taxon>
        <taxon>Zosteropidae</taxon>
        <taxon>Zosterops</taxon>
    </lineage>
</organism>
<name>A0A8K1G632_9PASS</name>
<evidence type="ECO:0000256" key="1">
    <source>
        <dbReference type="SAM" id="MobiDB-lite"/>
    </source>
</evidence>
<feature type="compositionally biased region" description="Acidic residues" evidence="1">
    <location>
        <begin position="26"/>
        <end position="39"/>
    </location>
</feature>
<dbReference type="AlphaFoldDB" id="A0A8K1G632"/>
<sequence length="68" mass="7739">MEMTPPGGSLGRSAAANHKPRTETEQQQEEEEEEEEEEASYFTSSRRILWEGKVLDEDEAKGRLICVL</sequence>
<keyword evidence="3" id="KW-1185">Reference proteome</keyword>
<reference evidence="2" key="1">
    <citation type="submission" date="2019-04" db="EMBL/GenBank/DDBJ databases">
        <title>Genome assembly of Zosterops borbonicus 15179.</title>
        <authorList>
            <person name="Leroy T."/>
            <person name="Anselmetti Y."/>
            <person name="Tilak M.-K."/>
            <person name="Nabholz B."/>
        </authorList>
    </citation>
    <scope>NUCLEOTIDE SEQUENCE</scope>
    <source>
        <strain evidence="2">HGM_15179</strain>
        <tissue evidence="2">Muscle</tissue>
    </source>
</reference>
<comment type="caution">
    <text evidence="2">The sequence shown here is derived from an EMBL/GenBank/DDBJ whole genome shotgun (WGS) entry which is preliminary data.</text>
</comment>
<feature type="region of interest" description="Disordered" evidence="1">
    <location>
        <begin position="1"/>
        <end position="44"/>
    </location>
</feature>
<evidence type="ECO:0000313" key="3">
    <source>
        <dbReference type="Proteomes" id="UP000796761"/>
    </source>
</evidence>
<gene>
    <name evidence="2" type="ORF">HGM15179_014801</name>
</gene>